<organism evidence="3 4">
    <name type="scientific">Maioricimonas rarisocia</name>
    <dbReference type="NCBI Taxonomy" id="2528026"/>
    <lineage>
        <taxon>Bacteria</taxon>
        <taxon>Pseudomonadati</taxon>
        <taxon>Planctomycetota</taxon>
        <taxon>Planctomycetia</taxon>
        <taxon>Planctomycetales</taxon>
        <taxon>Planctomycetaceae</taxon>
        <taxon>Maioricimonas</taxon>
    </lineage>
</organism>
<gene>
    <name evidence="3" type="ORF">Mal4_00360</name>
</gene>
<keyword evidence="2" id="KW-0732">Signal</keyword>
<feature type="signal peptide" evidence="2">
    <location>
        <begin position="1"/>
        <end position="23"/>
    </location>
</feature>
<dbReference type="EMBL" id="CP036275">
    <property type="protein sequence ID" value="QDU35754.1"/>
    <property type="molecule type" value="Genomic_DNA"/>
</dbReference>
<evidence type="ECO:0000313" key="3">
    <source>
        <dbReference type="EMBL" id="QDU35754.1"/>
    </source>
</evidence>
<accession>A0A517YZU4</accession>
<proteinExistence type="predicted"/>
<dbReference type="OrthoDB" id="285166at2"/>
<feature type="chain" id="PRO_5021866357" evidence="2">
    <location>
        <begin position="24"/>
        <end position="228"/>
    </location>
</feature>
<feature type="region of interest" description="Disordered" evidence="1">
    <location>
        <begin position="209"/>
        <end position="228"/>
    </location>
</feature>
<name>A0A517YZU4_9PLAN</name>
<feature type="compositionally biased region" description="Basic and acidic residues" evidence="1">
    <location>
        <begin position="212"/>
        <end position="228"/>
    </location>
</feature>
<sequence length="228" mass="25196" precursor="true">MRRVTLSAIAVAAVLFTASAGYALWSIADKGTWPDSWPEELEPLRKQSRSLVHTSATVYEIPFTDREQFEAAWLHILSQKSPKAPIVLYRGPHQFAGVSMAAGVRIRHPNQGTLIAASGSVYPPGAEASVPGGTFAKVGPPWPEAVRNADGSLPEYVILEEGKWRQYREEDSKGAIAQRVTIRRARAEIELIVDGDVVDLNRIRLPENTPIIDRRFPEESDTGKSEQQ</sequence>
<dbReference type="RefSeq" id="WP_145366458.1">
    <property type="nucleotide sequence ID" value="NZ_CP036275.1"/>
</dbReference>
<protein>
    <submittedName>
        <fullName evidence="3">Uncharacterized protein</fullName>
    </submittedName>
</protein>
<dbReference type="AlphaFoldDB" id="A0A517YZU4"/>
<evidence type="ECO:0000256" key="2">
    <source>
        <dbReference type="SAM" id="SignalP"/>
    </source>
</evidence>
<keyword evidence="4" id="KW-1185">Reference proteome</keyword>
<dbReference type="KEGG" id="mri:Mal4_00360"/>
<dbReference type="Proteomes" id="UP000320496">
    <property type="component" value="Chromosome"/>
</dbReference>
<evidence type="ECO:0000313" key="4">
    <source>
        <dbReference type="Proteomes" id="UP000320496"/>
    </source>
</evidence>
<reference evidence="3 4" key="1">
    <citation type="submission" date="2019-02" db="EMBL/GenBank/DDBJ databases">
        <title>Deep-cultivation of Planctomycetes and their phenomic and genomic characterization uncovers novel biology.</title>
        <authorList>
            <person name="Wiegand S."/>
            <person name="Jogler M."/>
            <person name="Boedeker C."/>
            <person name="Pinto D."/>
            <person name="Vollmers J."/>
            <person name="Rivas-Marin E."/>
            <person name="Kohn T."/>
            <person name="Peeters S.H."/>
            <person name="Heuer A."/>
            <person name="Rast P."/>
            <person name="Oberbeckmann S."/>
            <person name="Bunk B."/>
            <person name="Jeske O."/>
            <person name="Meyerdierks A."/>
            <person name="Storesund J.E."/>
            <person name="Kallscheuer N."/>
            <person name="Luecker S."/>
            <person name="Lage O.M."/>
            <person name="Pohl T."/>
            <person name="Merkel B.J."/>
            <person name="Hornburger P."/>
            <person name="Mueller R.-W."/>
            <person name="Bruemmer F."/>
            <person name="Labrenz M."/>
            <person name="Spormann A.M."/>
            <person name="Op den Camp H."/>
            <person name="Overmann J."/>
            <person name="Amann R."/>
            <person name="Jetten M.S.M."/>
            <person name="Mascher T."/>
            <person name="Medema M.H."/>
            <person name="Devos D.P."/>
            <person name="Kaster A.-K."/>
            <person name="Ovreas L."/>
            <person name="Rohde M."/>
            <person name="Galperin M.Y."/>
            <person name="Jogler C."/>
        </authorList>
    </citation>
    <scope>NUCLEOTIDE SEQUENCE [LARGE SCALE GENOMIC DNA]</scope>
    <source>
        <strain evidence="3 4">Mal4</strain>
    </source>
</reference>
<evidence type="ECO:0000256" key="1">
    <source>
        <dbReference type="SAM" id="MobiDB-lite"/>
    </source>
</evidence>